<dbReference type="AlphaFoldDB" id="X1G410"/>
<name>X1G410_9ZZZZ</name>
<comment type="caution">
    <text evidence="1">The sequence shown here is derived from an EMBL/GenBank/DDBJ whole genome shotgun (WGS) entry which is preliminary data.</text>
</comment>
<proteinExistence type="predicted"/>
<feature type="non-terminal residue" evidence="1">
    <location>
        <position position="48"/>
    </location>
</feature>
<gene>
    <name evidence="1" type="ORF">S03H2_39944</name>
</gene>
<protein>
    <submittedName>
        <fullName evidence="1">Uncharacterized protein</fullName>
    </submittedName>
</protein>
<reference evidence="1" key="1">
    <citation type="journal article" date="2014" name="Front. Microbiol.">
        <title>High frequency of phylogenetically diverse reductive dehalogenase-homologous genes in deep subseafloor sedimentary metagenomes.</title>
        <authorList>
            <person name="Kawai M."/>
            <person name="Futagami T."/>
            <person name="Toyoda A."/>
            <person name="Takaki Y."/>
            <person name="Nishi S."/>
            <person name="Hori S."/>
            <person name="Arai W."/>
            <person name="Tsubouchi T."/>
            <person name="Morono Y."/>
            <person name="Uchiyama I."/>
            <person name="Ito T."/>
            <person name="Fujiyama A."/>
            <person name="Inagaki F."/>
            <person name="Takami H."/>
        </authorList>
    </citation>
    <scope>NUCLEOTIDE SEQUENCE</scope>
    <source>
        <strain evidence="1">Expedition CK06-06</strain>
    </source>
</reference>
<evidence type="ECO:0000313" key="1">
    <source>
        <dbReference type="EMBL" id="GAH52656.1"/>
    </source>
</evidence>
<organism evidence="1">
    <name type="scientific">marine sediment metagenome</name>
    <dbReference type="NCBI Taxonomy" id="412755"/>
    <lineage>
        <taxon>unclassified sequences</taxon>
        <taxon>metagenomes</taxon>
        <taxon>ecological metagenomes</taxon>
    </lineage>
</organism>
<dbReference type="EMBL" id="BARU01024730">
    <property type="protein sequence ID" value="GAH52656.1"/>
    <property type="molecule type" value="Genomic_DNA"/>
</dbReference>
<sequence>MEYYEKKRLQAGHNLSYNYFKTNPPAFFLCRIKGHGSTPGRYAPAHIR</sequence>
<accession>X1G410</accession>